<evidence type="ECO:0000256" key="4">
    <source>
        <dbReference type="ARBA" id="ARBA00022723"/>
    </source>
</evidence>
<organism evidence="13">
    <name type="scientific">Caldithrix abyssi</name>
    <dbReference type="NCBI Taxonomy" id="187145"/>
    <lineage>
        <taxon>Bacteria</taxon>
        <taxon>Pseudomonadati</taxon>
        <taxon>Calditrichota</taxon>
        <taxon>Calditrichia</taxon>
        <taxon>Calditrichales</taxon>
        <taxon>Calditrichaceae</taxon>
        <taxon>Caldithrix</taxon>
    </lineage>
</organism>
<dbReference type="NCBIfam" id="TIGR00147">
    <property type="entry name" value="YegS/Rv2252/BmrU family lipid kinase"/>
    <property type="match status" value="1"/>
</dbReference>
<dbReference type="InterPro" id="IPR045540">
    <property type="entry name" value="YegS/DAGK_C"/>
</dbReference>
<keyword evidence="11" id="KW-1208">Phospholipid metabolism</keyword>
<dbReference type="GO" id="GO:0008654">
    <property type="term" value="P:phospholipid biosynthetic process"/>
    <property type="evidence" value="ECO:0007669"/>
    <property type="project" value="UniProtKB-KW"/>
</dbReference>
<evidence type="ECO:0000313" key="13">
    <source>
        <dbReference type="EMBL" id="HGY55613.1"/>
    </source>
</evidence>
<dbReference type="PANTHER" id="PTHR12358:SF106">
    <property type="entry name" value="LIPID KINASE YEGS"/>
    <property type="match status" value="1"/>
</dbReference>
<evidence type="ECO:0000256" key="6">
    <source>
        <dbReference type="ARBA" id="ARBA00022777"/>
    </source>
</evidence>
<dbReference type="PANTHER" id="PTHR12358">
    <property type="entry name" value="SPHINGOSINE KINASE"/>
    <property type="match status" value="1"/>
</dbReference>
<keyword evidence="8" id="KW-0460">Magnesium</keyword>
<name>A0A7V4U0G6_CALAY</name>
<evidence type="ECO:0000256" key="5">
    <source>
        <dbReference type="ARBA" id="ARBA00022741"/>
    </source>
</evidence>
<sequence>MKLSFMQTLFVINPVSGIRKNLEQITGLIRRKYDAAGRGYRIEYTRYAGHATELAKSAAREGVDIVVAVGGDGTMNEVARGLVHSDSALGIIPGGSGNGFARSLNIPLHPEKAIDLLLSANQKRIDAGMINEHYFFGVCGLGFDAEIGARFQNFGRRGPLPYFYIGVKEYFGYRPERVRFTAENLDVQKDIFLITVANTQQYGNGAYIAPQADEQDGFLDVCIVEPFTLPQILANLHRLFNKTVDKFSAYSSFRCKEITIIRQKEQGWFHTDGEPRQGGKELKIKVVPGCLKVCHGNK</sequence>
<gene>
    <name evidence="13" type="ORF">ENK44_07935</name>
</gene>
<dbReference type="Pfam" id="PF00781">
    <property type="entry name" value="DAGK_cat"/>
    <property type="match status" value="1"/>
</dbReference>
<dbReference type="SMART" id="SM00046">
    <property type="entry name" value="DAGKc"/>
    <property type="match status" value="1"/>
</dbReference>
<dbReference type="GO" id="GO:0046872">
    <property type="term" value="F:metal ion binding"/>
    <property type="evidence" value="ECO:0007669"/>
    <property type="project" value="UniProtKB-KW"/>
</dbReference>
<keyword evidence="6 13" id="KW-0418">Kinase</keyword>
<keyword evidence="4" id="KW-0479">Metal-binding</keyword>
<dbReference type="InterPro" id="IPR050187">
    <property type="entry name" value="Lipid_Phosphate_FormReg"/>
</dbReference>
<evidence type="ECO:0000256" key="9">
    <source>
        <dbReference type="ARBA" id="ARBA00023098"/>
    </source>
</evidence>
<keyword evidence="7" id="KW-0067">ATP-binding</keyword>
<protein>
    <submittedName>
        <fullName evidence="13">Diacylglycerol kinase family lipid kinase</fullName>
    </submittedName>
</protein>
<keyword evidence="10" id="KW-0594">Phospholipid biosynthesis</keyword>
<evidence type="ECO:0000256" key="2">
    <source>
        <dbReference type="ARBA" id="ARBA00022516"/>
    </source>
</evidence>
<dbReference type="GO" id="GO:0016301">
    <property type="term" value="F:kinase activity"/>
    <property type="evidence" value="ECO:0007669"/>
    <property type="project" value="UniProtKB-KW"/>
</dbReference>
<accession>A0A7V4U0G6</accession>
<evidence type="ECO:0000256" key="10">
    <source>
        <dbReference type="ARBA" id="ARBA00023209"/>
    </source>
</evidence>
<dbReference type="GO" id="GO:0005524">
    <property type="term" value="F:ATP binding"/>
    <property type="evidence" value="ECO:0007669"/>
    <property type="project" value="UniProtKB-KW"/>
</dbReference>
<dbReference type="Gene3D" id="3.40.50.10330">
    <property type="entry name" value="Probable inorganic polyphosphate/atp-NAD kinase, domain 1"/>
    <property type="match status" value="1"/>
</dbReference>
<dbReference type="AlphaFoldDB" id="A0A7V4U0G6"/>
<keyword evidence="3" id="KW-0808">Transferase</keyword>
<evidence type="ECO:0000256" key="11">
    <source>
        <dbReference type="ARBA" id="ARBA00023264"/>
    </source>
</evidence>
<dbReference type="Gene3D" id="2.60.200.40">
    <property type="match status" value="1"/>
</dbReference>
<dbReference type="SUPFAM" id="SSF111331">
    <property type="entry name" value="NAD kinase/diacylglycerol kinase-like"/>
    <property type="match status" value="1"/>
</dbReference>
<evidence type="ECO:0000256" key="8">
    <source>
        <dbReference type="ARBA" id="ARBA00022842"/>
    </source>
</evidence>
<dbReference type="InterPro" id="IPR005218">
    <property type="entry name" value="Diacylglycerol/lipid_kinase"/>
</dbReference>
<keyword evidence="2" id="KW-0444">Lipid biosynthesis</keyword>
<proteinExistence type="predicted"/>
<dbReference type="PROSITE" id="PS50146">
    <property type="entry name" value="DAGK"/>
    <property type="match status" value="1"/>
</dbReference>
<dbReference type="Pfam" id="PF19279">
    <property type="entry name" value="YegS_C"/>
    <property type="match status" value="1"/>
</dbReference>
<dbReference type="InterPro" id="IPR001206">
    <property type="entry name" value="Diacylglycerol_kinase_cat_dom"/>
</dbReference>
<comment type="caution">
    <text evidence="13">The sequence shown here is derived from an EMBL/GenBank/DDBJ whole genome shotgun (WGS) entry which is preliminary data.</text>
</comment>
<keyword evidence="9" id="KW-0443">Lipid metabolism</keyword>
<dbReference type="Proteomes" id="UP000885779">
    <property type="component" value="Unassembled WGS sequence"/>
</dbReference>
<dbReference type="EMBL" id="DRQG01000074">
    <property type="protein sequence ID" value="HGY55613.1"/>
    <property type="molecule type" value="Genomic_DNA"/>
</dbReference>
<reference evidence="13" key="1">
    <citation type="journal article" date="2020" name="mSystems">
        <title>Genome- and Community-Level Interaction Insights into Carbon Utilization and Element Cycling Functions of Hydrothermarchaeota in Hydrothermal Sediment.</title>
        <authorList>
            <person name="Zhou Z."/>
            <person name="Liu Y."/>
            <person name="Xu W."/>
            <person name="Pan J."/>
            <person name="Luo Z.H."/>
            <person name="Li M."/>
        </authorList>
    </citation>
    <scope>NUCLEOTIDE SEQUENCE [LARGE SCALE GENOMIC DNA]</scope>
    <source>
        <strain evidence="13">HyVt-577</strain>
    </source>
</reference>
<keyword evidence="5" id="KW-0547">Nucleotide-binding</keyword>
<evidence type="ECO:0000256" key="1">
    <source>
        <dbReference type="ARBA" id="ARBA00001946"/>
    </source>
</evidence>
<dbReference type="GO" id="GO:0005886">
    <property type="term" value="C:plasma membrane"/>
    <property type="evidence" value="ECO:0007669"/>
    <property type="project" value="TreeGrafter"/>
</dbReference>
<dbReference type="InterPro" id="IPR016064">
    <property type="entry name" value="NAD/diacylglycerol_kinase_sf"/>
</dbReference>
<feature type="domain" description="DAGKc" evidence="12">
    <location>
        <begin position="4"/>
        <end position="133"/>
    </location>
</feature>
<evidence type="ECO:0000259" key="12">
    <source>
        <dbReference type="PROSITE" id="PS50146"/>
    </source>
</evidence>
<evidence type="ECO:0000256" key="7">
    <source>
        <dbReference type="ARBA" id="ARBA00022840"/>
    </source>
</evidence>
<evidence type="ECO:0000256" key="3">
    <source>
        <dbReference type="ARBA" id="ARBA00022679"/>
    </source>
</evidence>
<dbReference type="InterPro" id="IPR017438">
    <property type="entry name" value="ATP-NAD_kinase_N"/>
</dbReference>
<comment type="cofactor">
    <cofactor evidence="1">
        <name>Mg(2+)</name>
        <dbReference type="ChEBI" id="CHEBI:18420"/>
    </cofactor>
</comment>